<proteinExistence type="predicted"/>
<protein>
    <submittedName>
        <fullName evidence="1">Uncharacterized protein</fullName>
    </submittedName>
</protein>
<accession>A0ABQ9G4D1</accession>
<organism evidence="1 2">
    <name type="scientific">Dryococelus australis</name>
    <dbReference type="NCBI Taxonomy" id="614101"/>
    <lineage>
        <taxon>Eukaryota</taxon>
        <taxon>Metazoa</taxon>
        <taxon>Ecdysozoa</taxon>
        <taxon>Arthropoda</taxon>
        <taxon>Hexapoda</taxon>
        <taxon>Insecta</taxon>
        <taxon>Pterygota</taxon>
        <taxon>Neoptera</taxon>
        <taxon>Polyneoptera</taxon>
        <taxon>Phasmatodea</taxon>
        <taxon>Verophasmatodea</taxon>
        <taxon>Anareolatae</taxon>
        <taxon>Phasmatidae</taxon>
        <taxon>Eurycanthinae</taxon>
        <taxon>Dryococelus</taxon>
    </lineage>
</organism>
<gene>
    <name evidence="1" type="ORF">PR048_031125</name>
</gene>
<name>A0ABQ9G4D1_9NEOP</name>
<dbReference type="EMBL" id="JARBHB010000015">
    <property type="protein sequence ID" value="KAJ8867324.1"/>
    <property type="molecule type" value="Genomic_DNA"/>
</dbReference>
<evidence type="ECO:0000313" key="2">
    <source>
        <dbReference type="Proteomes" id="UP001159363"/>
    </source>
</evidence>
<comment type="caution">
    <text evidence="1">The sequence shown here is derived from an EMBL/GenBank/DDBJ whole genome shotgun (WGS) entry which is preliminary data.</text>
</comment>
<sequence>MCYGARTTRGGGIDQPVDLSSSILLENLKVSGYRLADRLVGLDLRYVATRLARFHATVVVIKLKKPDVFKETVMKTIFEVKKEPPYFGDDFPGLIAILEVLSHLPVVNQHMGKLKEEMGNMINPRDKRLMVMYHSEFSKCLEIFGCDAEAFAYDDFLKKIEIEAPKIFFRAFMILRISSLAESNVPDLSNKSKMFSVFKENSGLGDTYFKKVENLVKEFVDRNWL</sequence>
<dbReference type="Pfam" id="PF02958">
    <property type="entry name" value="EcKL"/>
    <property type="match status" value="1"/>
</dbReference>
<evidence type="ECO:0000313" key="1">
    <source>
        <dbReference type="EMBL" id="KAJ8867324.1"/>
    </source>
</evidence>
<dbReference type="InterPro" id="IPR004119">
    <property type="entry name" value="EcKL"/>
</dbReference>
<keyword evidence="2" id="KW-1185">Reference proteome</keyword>
<dbReference type="Proteomes" id="UP001159363">
    <property type="component" value="Chromosome 14"/>
</dbReference>
<dbReference type="PANTHER" id="PTHR11012">
    <property type="entry name" value="PROTEIN KINASE-LIKE DOMAIN-CONTAINING"/>
    <property type="match status" value="1"/>
</dbReference>
<reference evidence="1 2" key="1">
    <citation type="submission" date="2023-02" db="EMBL/GenBank/DDBJ databases">
        <title>LHISI_Scaffold_Assembly.</title>
        <authorList>
            <person name="Stuart O.P."/>
            <person name="Cleave R."/>
            <person name="Magrath M.J.L."/>
            <person name="Mikheyev A.S."/>
        </authorList>
    </citation>
    <scope>NUCLEOTIDE SEQUENCE [LARGE SCALE GENOMIC DNA]</scope>
    <source>
        <strain evidence="1">Daus_M_001</strain>
        <tissue evidence="1">Leg muscle</tissue>
    </source>
</reference>
<dbReference type="PANTHER" id="PTHR11012:SF55">
    <property type="entry name" value="BHLH DOMAIN-CONTAINING PROTEIN"/>
    <property type="match status" value="1"/>
</dbReference>